<dbReference type="Pfam" id="PF06713">
    <property type="entry name" value="bPH_4"/>
    <property type="match status" value="1"/>
</dbReference>
<gene>
    <name evidence="2" type="ORF">ACFS6I_17165</name>
</gene>
<evidence type="ECO:0000259" key="1">
    <source>
        <dbReference type="Pfam" id="PF06713"/>
    </source>
</evidence>
<comment type="caution">
    <text evidence="2">The sequence shown here is derived from an EMBL/GenBank/DDBJ whole genome shotgun (WGS) entry which is preliminary data.</text>
</comment>
<sequence>MRGIYPILNPYQKGLVIHFNKYDDVFINPRSTDSFIRDLLEINPDFEII</sequence>
<proteinExistence type="predicted"/>
<reference evidence="3" key="1">
    <citation type="journal article" date="2019" name="Int. J. Syst. Evol. Microbiol.">
        <title>The Global Catalogue of Microorganisms (GCM) 10K type strain sequencing project: providing services to taxonomists for standard genome sequencing and annotation.</title>
        <authorList>
            <consortium name="The Broad Institute Genomics Platform"/>
            <consortium name="The Broad Institute Genome Sequencing Center for Infectious Disease"/>
            <person name="Wu L."/>
            <person name="Ma J."/>
        </authorList>
    </citation>
    <scope>NUCLEOTIDE SEQUENCE [LARGE SCALE GENOMIC DNA]</scope>
    <source>
        <strain evidence="3">KCTC 22209</strain>
    </source>
</reference>
<dbReference type="Proteomes" id="UP001597509">
    <property type="component" value="Unassembled WGS sequence"/>
</dbReference>
<evidence type="ECO:0000313" key="3">
    <source>
        <dbReference type="Proteomes" id="UP001597509"/>
    </source>
</evidence>
<protein>
    <submittedName>
        <fullName evidence="2">PH domain-containing protein</fullName>
    </submittedName>
</protein>
<feature type="domain" description="Uncharacterized protein YyaB-like PH" evidence="1">
    <location>
        <begin position="13"/>
        <end position="43"/>
    </location>
</feature>
<dbReference type="EMBL" id="JBHUPE010000007">
    <property type="protein sequence ID" value="MFD2905661.1"/>
    <property type="molecule type" value="Genomic_DNA"/>
</dbReference>
<dbReference type="RefSeq" id="WP_380923069.1">
    <property type="nucleotide sequence ID" value="NZ_JBHUPE010000007.1"/>
</dbReference>
<accession>A0ABW5Z0E6</accession>
<name>A0ABW5Z0E6_9SPHI</name>
<keyword evidence="3" id="KW-1185">Reference proteome</keyword>
<dbReference type="InterPro" id="IPR009589">
    <property type="entry name" value="PH_YyaB-like"/>
</dbReference>
<evidence type="ECO:0000313" key="2">
    <source>
        <dbReference type="EMBL" id="MFD2905661.1"/>
    </source>
</evidence>
<organism evidence="2 3">
    <name type="scientific">Sphingobacterium anhuiense</name>
    <dbReference type="NCBI Taxonomy" id="493780"/>
    <lineage>
        <taxon>Bacteria</taxon>
        <taxon>Pseudomonadati</taxon>
        <taxon>Bacteroidota</taxon>
        <taxon>Sphingobacteriia</taxon>
        <taxon>Sphingobacteriales</taxon>
        <taxon>Sphingobacteriaceae</taxon>
        <taxon>Sphingobacterium</taxon>
    </lineage>
</organism>